<dbReference type="AlphaFoldDB" id="A0A941F652"/>
<dbReference type="RefSeq" id="WP_212191411.1">
    <property type="nucleotide sequence ID" value="NZ_JAGTAR010000018.1"/>
</dbReference>
<protein>
    <submittedName>
        <fullName evidence="1">Uncharacterized protein</fullName>
    </submittedName>
</protein>
<gene>
    <name evidence="1" type="ORF">KDU71_12480</name>
</gene>
<dbReference type="Proteomes" id="UP000679220">
    <property type="component" value="Unassembled WGS sequence"/>
</dbReference>
<evidence type="ECO:0000313" key="1">
    <source>
        <dbReference type="EMBL" id="MBR8536380.1"/>
    </source>
</evidence>
<evidence type="ECO:0000313" key="2">
    <source>
        <dbReference type="Proteomes" id="UP000679220"/>
    </source>
</evidence>
<dbReference type="EMBL" id="JAGTAR010000018">
    <property type="protein sequence ID" value="MBR8536380.1"/>
    <property type="molecule type" value="Genomic_DNA"/>
</dbReference>
<proteinExistence type="predicted"/>
<organism evidence="1 2">
    <name type="scientific">Carboxylicivirga sediminis</name>
    <dbReference type="NCBI Taxonomy" id="2006564"/>
    <lineage>
        <taxon>Bacteria</taxon>
        <taxon>Pseudomonadati</taxon>
        <taxon>Bacteroidota</taxon>
        <taxon>Bacteroidia</taxon>
        <taxon>Marinilabiliales</taxon>
        <taxon>Marinilabiliaceae</taxon>
        <taxon>Carboxylicivirga</taxon>
    </lineage>
</organism>
<keyword evidence="2" id="KW-1185">Reference proteome</keyword>
<sequence length="91" mass="10562">MNANLKWWSLNNDWCNANNGWWSVKMTWWSLNHYWLNVNQSWLSVNQVVLVFNVSWCRGSNLLIGVIEPGTLVNKLELAGNNAWSNNSPQN</sequence>
<name>A0A941F652_9BACT</name>
<reference evidence="1" key="1">
    <citation type="journal article" date="2018" name="Int. J. Syst. Evol. Microbiol.">
        <title>Carboxylicivirga sediminis sp. nov., isolated from coastal sediment.</title>
        <authorList>
            <person name="Wang F.Q."/>
            <person name="Ren L.H."/>
            <person name="Zou R.J."/>
            <person name="Sun Y.Z."/>
            <person name="Liu X.J."/>
            <person name="Jiang F."/>
            <person name="Liu L.J."/>
        </authorList>
    </citation>
    <scope>NUCLEOTIDE SEQUENCE</scope>
    <source>
        <strain evidence="1">JR1</strain>
    </source>
</reference>
<accession>A0A941F652</accession>
<comment type="caution">
    <text evidence="1">The sequence shown here is derived from an EMBL/GenBank/DDBJ whole genome shotgun (WGS) entry which is preliminary data.</text>
</comment>
<reference evidence="1" key="2">
    <citation type="submission" date="2021-04" db="EMBL/GenBank/DDBJ databases">
        <authorList>
            <person name="Zhang T."/>
            <person name="Zhang Y."/>
            <person name="Lu D."/>
            <person name="Zuo D."/>
            <person name="Du Z."/>
        </authorList>
    </citation>
    <scope>NUCLEOTIDE SEQUENCE</scope>
    <source>
        <strain evidence="1">JR1</strain>
    </source>
</reference>